<dbReference type="PANTHER" id="PTHR21503:SF8">
    <property type="entry name" value="F-BOX ASSOCIATED DOMAIN-CONTAINING PROTEIN-RELATED"/>
    <property type="match status" value="1"/>
</dbReference>
<name>A0A2G5VUN3_9PELO</name>
<protein>
    <recommendedName>
        <fullName evidence="3">F-box associated domain-containing protein</fullName>
    </recommendedName>
</protein>
<dbReference type="Proteomes" id="UP000230233">
    <property type="component" value="Chromosome I"/>
</dbReference>
<keyword evidence="2" id="KW-1185">Reference proteome</keyword>
<comment type="caution">
    <text evidence="1">The sequence shown here is derived from an EMBL/GenBank/DDBJ whole genome shotgun (WGS) entry which is preliminary data.</text>
</comment>
<accession>A0A2G5VUN3</accession>
<evidence type="ECO:0008006" key="3">
    <source>
        <dbReference type="Google" id="ProtNLM"/>
    </source>
</evidence>
<proteinExistence type="predicted"/>
<dbReference type="PANTHER" id="PTHR21503">
    <property type="entry name" value="F-BOX-CONTAINING HYPOTHETICAL PROTEIN C.ELEGANS"/>
    <property type="match status" value="1"/>
</dbReference>
<dbReference type="EMBL" id="PDUG01000001">
    <property type="protein sequence ID" value="PIC55515.1"/>
    <property type="molecule type" value="Genomic_DNA"/>
</dbReference>
<reference evidence="2" key="1">
    <citation type="submission" date="2017-10" db="EMBL/GenBank/DDBJ databases">
        <title>Rapid genome shrinkage in a self-fertile nematode reveals novel sperm competition proteins.</title>
        <authorList>
            <person name="Yin D."/>
            <person name="Schwarz E.M."/>
            <person name="Thomas C.G."/>
            <person name="Felde R.L."/>
            <person name="Korf I.F."/>
            <person name="Cutter A.D."/>
            <person name="Schartner C.M."/>
            <person name="Ralston E.J."/>
            <person name="Meyer B.J."/>
            <person name="Haag E.S."/>
        </authorList>
    </citation>
    <scope>NUCLEOTIDE SEQUENCE [LARGE SCALE GENOMIC DNA]</scope>
    <source>
        <strain evidence="2">JU1422</strain>
    </source>
</reference>
<evidence type="ECO:0000313" key="1">
    <source>
        <dbReference type="EMBL" id="PIC55515.1"/>
    </source>
</evidence>
<sequence length="312" mass="36852">MQRSHLWFMSPPNVVWKKIMDLKNYRKDRNGIFSLNVSGKMIDFQMCKGRKKAMVCFEERDKESVIESILNHCLDFFGSSVPFYWRFDYLKDYFVPKLNTVSLCIDICLEKDFSDWEKLETFISSSPVFKWIGLETKAAAQSFHPESKFHQVESIRIVQLENTFPFSAMLRHFKGRQATVICNRRINSEDLIEFVNRWKSGEAFQRLEYLTLDLHDYGDRIPIGVPQNQILDEIGVKYIDAKKQPPTHTVPKLYDWNYRKIQLNTYPIMSRAYVVRQLDNRVASISIGESAFRFGVWDKTEEEFLELISQHP</sequence>
<dbReference type="AlphaFoldDB" id="A0A2G5VUN3"/>
<organism evidence="1 2">
    <name type="scientific">Caenorhabditis nigoni</name>
    <dbReference type="NCBI Taxonomy" id="1611254"/>
    <lineage>
        <taxon>Eukaryota</taxon>
        <taxon>Metazoa</taxon>
        <taxon>Ecdysozoa</taxon>
        <taxon>Nematoda</taxon>
        <taxon>Chromadorea</taxon>
        <taxon>Rhabditida</taxon>
        <taxon>Rhabditina</taxon>
        <taxon>Rhabditomorpha</taxon>
        <taxon>Rhabditoidea</taxon>
        <taxon>Rhabditidae</taxon>
        <taxon>Peloderinae</taxon>
        <taxon>Caenorhabditis</taxon>
    </lineage>
</organism>
<gene>
    <name evidence="1" type="primary">Cnig_chr_I.g758</name>
    <name evidence="1" type="ORF">B9Z55_000758</name>
</gene>
<evidence type="ECO:0000313" key="2">
    <source>
        <dbReference type="Proteomes" id="UP000230233"/>
    </source>
</evidence>